<feature type="region of interest" description="Disordered" evidence="2">
    <location>
        <begin position="148"/>
        <end position="169"/>
    </location>
</feature>
<dbReference type="Proteomes" id="UP000681317">
    <property type="component" value="Chromosome"/>
</dbReference>
<keyword evidence="1" id="KW-0175">Coiled coil</keyword>
<keyword evidence="5" id="KW-1185">Reference proteome</keyword>
<gene>
    <name evidence="4" type="ORF">LYSCAS_08560</name>
</gene>
<sequence>MARRRLRDPVGGAAIAATFAGVTPMNAAARTVLATCIALVGLSTMAPASAQAVYSWKDDKGVTHYSDAPPAKGAAKKRELHAPAPATAPVVAAKTEAKADGKLDEKAQAEANATAAKAQAEKLAAIRAANCKTAQSNLAMLQQTASPVGVDANGDGKIDSEYSAEQRAAQTQSMQAAVASNCAQ</sequence>
<evidence type="ECO:0000256" key="1">
    <source>
        <dbReference type="SAM" id="Coils"/>
    </source>
</evidence>
<proteinExistence type="predicted"/>
<evidence type="ECO:0000256" key="2">
    <source>
        <dbReference type="SAM" id="MobiDB-lite"/>
    </source>
</evidence>
<feature type="domain" description="DUF4124" evidence="3">
    <location>
        <begin position="45"/>
        <end position="93"/>
    </location>
</feature>
<evidence type="ECO:0000259" key="3">
    <source>
        <dbReference type="Pfam" id="PF13511"/>
    </source>
</evidence>
<dbReference type="InterPro" id="IPR025392">
    <property type="entry name" value="DUF4124"/>
</dbReference>
<evidence type="ECO:0000313" key="5">
    <source>
        <dbReference type="Proteomes" id="UP000681317"/>
    </source>
</evidence>
<name>A0ABN6FUZ0_9GAMM</name>
<reference evidence="4 5" key="1">
    <citation type="submission" date="2021-03" db="EMBL/GenBank/DDBJ databases">
        <title>Complete Genome Sequences of Two Lysobacter Strains Isolated from Sea Water (Lysobacter caseinilyticus) and Soil (Lysobacter helvus) in South Korea.</title>
        <authorList>
            <person name="Watanabe Y."/>
            <person name="Arakawa K."/>
        </authorList>
    </citation>
    <scope>NUCLEOTIDE SEQUENCE [LARGE SCALE GENOMIC DNA]</scope>
    <source>
        <strain evidence="4 5">KVB24</strain>
    </source>
</reference>
<organism evidence="4 5">
    <name type="scientific">Noviluteimonas caseinilytica</name>
    <dbReference type="NCBI Taxonomy" id="2675101"/>
    <lineage>
        <taxon>Bacteria</taxon>
        <taxon>Pseudomonadati</taxon>
        <taxon>Pseudomonadota</taxon>
        <taxon>Gammaproteobacteria</taxon>
        <taxon>Lysobacterales</taxon>
        <taxon>Lysobacteraceae</taxon>
        <taxon>Noviluteimonas</taxon>
    </lineage>
</organism>
<protein>
    <recommendedName>
        <fullName evidence="3">DUF4124 domain-containing protein</fullName>
    </recommendedName>
</protein>
<dbReference type="Pfam" id="PF13511">
    <property type="entry name" value="DUF4124"/>
    <property type="match status" value="1"/>
</dbReference>
<dbReference type="EMBL" id="AP024545">
    <property type="protein sequence ID" value="BCT91832.1"/>
    <property type="molecule type" value="Genomic_DNA"/>
</dbReference>
<evidence type="ECO:0000313" key="4">
    <source>
        <dbReference type="EMBL" id="BCT91832.1"/>
    </source>
</evidence>
<accession>A0ABN6FUZ0</accession>
<feature type="coiled-coil region" evidence="1">
    <location>
        <begin position="92"/>
        <end position="126"/>
    </location>
</feature>